<protein>
    <submittedName>
        <fullName evidence="4">Flp pilus assembly CpaF family ATPase</fullName>
    </submittedName>
</protein>
<accession>A0A2A9EZU2</accession>
<dbReference type="CDD" id="cd01130">
    <property type="entry name" value="VirB11-like_ATPase"/>
    <property type="match status" value="1"/>
</dbReference>
<dbReference type="Pfam" id="PF00437">
    <property type="entry name" value="T2SSE"/>
    <property type="match status" value="1"/>
</dbReference>
<dbReference type="EMBL" id="PDJJ01000001">
    <property type="protein sequence ID" value="PFG43780.1"/>
    <property type="molecule type" value="Genomic_DNA"/>
</dbReference>
<organism evidence="4 5">
    <name type="scientific">Isoptericola jiangsuensis</name>
    <dbReference type="NCBI Taxonomy" id="548579"/>
    <lineage>
        <taxon>Bacteria</taxon>
        <taxon>Bacillati</taxon>
        <taxon>Actinomycetota</taxon>
        <taxon>Actinomycetes</taxon>
        <taxon>Micrococcales</taxon>
        <taxon>Promicromonosporaceae</taxon>
        <taxon>Isoptericola</taxon>
    </lineage>
</organism>
<dbReference type="Gene3D" id="3.40.50.300">
    <property type="entry name" value="P-loop containing nucleotide triphosphate hydrolases"/>
    <property type="match status" value="1"/>
</dbReference>
<sequence>MNEFLDRAASDAGDPTNLPIFGAPSSDTIDVSTAPSAHALAGRLRAPQSAALDDVPTSDEAAEPRAGSGASRSGTLDWQLVAELRTQASDLLMASLGDERGQDVVAERERGRAIIHELLATTAADRIHDGEPAWTMEVQSRLAEAVYHALFGLGRLQPYVDDDSVENIIITGADTVFLEKTDGELVRVEPVADSDSELLEFLQFVAARQESTARSFSTASPTMHMRLDGGPRLAAAAWITAFPVVVIRRHRLVRVTLTDLVERDMLTPVQASLLSAAVKAGLSIVVAGPQGAGKTTMVRALCAEIPPHEKLGTFETEYELHLHELKDVHPIVVPFEARPGSGEVGPDGRRAGEYTLDEALYDSFRMALSRQIVGEVRGAEVWAMLKAMESGAGSISTTHAADGEAAIRKLVTCGMEAGQAKDVVTAKLADAIDLIVQVHLETTQSGPDQWHRTRWVSEILHVTPGEEAKGYATTRVYAPNPDSGPALPGTLPDELRRLERHGFDLTGYIASAPGSPRAGEVA</sequence>
<comment type="similarity">
    <text evidence="1">Belongs to the GSP E family.</text>
</comment>
<keyword evidence="5" id="KW-1185">Reference proteome</keyword>
<name>A0A2A9EZU2_9MICO</name>
<evidence type="ECO:0000256" key="2">
    <source>
        <dbReference type="SAM" id="MobiDB-lite"/>
    </source>
</evidence>
<dbReference type="SUPFAM" id="SSF52540">
    <property type="entry name" value="P-loop containing nucleoside triphosphate hydrolases"/>
    <property type="match status" value="1"/>
</dbReference>
<dbReference type="AlphaFoldDB" id="A0A2A9EZU2"/>
<evidence type="ECO:0000313" key="5">
    <source>
        <dbReference type="Proteomes" id="UP000224130"/>
    </source>
</evidence>
<evidence type="ECO:0000259" key="3">
    <source>
        <dbReference type="Pfam" id="PF00437"/>
    </source>
</evidence>
<evidence type="ECO:0000313" key="4">
    <source>
        <dbReference type="EMBL" id="PFG43780.1"/>
    </source>
</evidence>
<dbReference type="InterPro" id="IPR050921">
    <property type="entry name" value="T4SS_GSP_E_ATPase"/>
</dbReference>
<feature type="region of interest" description="Disordered" evidence="2">
    <location>
        <begin position="45"/>
        <end position="73"/>
    </location>
</feature>
<dbReference type="PANTHER" id="PTHR30486:SF6">
    <property type="entry name" value="TYPE IV PILUS RETRACTATION ATPASE PILT"/>
    <property type="match status" value="1"/>
</dbReference>
<dbReference type="RefSeq" id="WP_098464085.1">
    <property type="nucleotide sequence ID" value="NZ_PDJJ01000001.1"/>
</dbReference>
<dbReference type="OrthoDB" id="9810761at2"/>
<gene>
    <name evidence="4" type="ORF">ATJ88_2488</name>
</gene>
<dbReference type="PANTHER" id="PTHR30486">
    <property type="entry name" value="TWITCHING MOTILITY PROTEIN PILT"/>
    <property type="match status" value="1"/>
</dbReference>
<dbReference type="Proteomes" id="UP000224130">
    <property type="component" value="Unassembled WGS sequence"/>
</dbReference>
<reference evidence="4 5" key="1">
    <citation type="submission" date="2017-10" db="EMBL/GenBank/DDBJ databases">
        <title>Sequencing the genomes of 1000 actinobacteria strains.</title>
        <authorList>
            <person name="Klenk H.-P."/>
        </authorList>
    </citation>
    <scope>NUCLEOTIDE SEQUENCE [LARGE SCALE GENOMIC DNA]</scope>
    <source>
        <strain evidence="4 5">DSM 21863</strain>
    </source>
</reference>
<feature type="domain" description="Bacterial type II secretion system protein E" evidence="3">
    <location>
        <begin position="217"/>
        <end position="437"/>
    </location>
</feature>
<comment type="caution">
    <text evidence="4">The sequence shown here is derived from an EMBL/GenBank/DDBJ whole genome shotgun (WGS) entry which is preliminary data.</text>
</comment>
<dbReference type="InterPro" id="IPR001482">
    <property type="entry name" value="T2SS/T4SS_dom"/>
</dbReference>
<dbReference type="InterPro" id="IPR027417">
    <property type="entry name" value="P-loop_NTPase"/>
</dbReference>
<dbReference type="Gene3D" id="3.30.450.380">
    <property type="match status" value="1"/>
</dbReference>
<feature type="region of interest" description="Disordered" evidence="2">
    <location>
        <begin position="1"/>
        <end position="26"/>
    </location>
</feature>
<proteinExistence type="inferred from homology"/>
<evidence type="ECO:0000256" key="1">
    <source>
        <dbReference type="ARBA" id="ARBA00006611"/>
    </source>
</evidence>
<dbReference type="GO" id="GO:0016887">
    <property type="term" value="F:ATP hydrolysis activity"/>
    <property type="evidence" value="ECO:0007669"/>
    <property type="project" value="InterPro"/>
</dbReference>